<dbReference type="PANTHER" id="PTHR34581:SF2">
    <property type="entry name" value="PTS SYSTEM N,N'-DIACETYLCHITOBIOSE-SPECIFIC EIIB COMPONENT"/>
    <property type="match status" value="1"/>
</dbReference>
<dbReference type="GO" id="GO:0016301">
    <property type="term" value="F:kinase activity"/>
    <property type="evidence" value="ECO:0007669"/>
    <property type="project" value="UniProtKB-KW"/>
</dbReference>
<reference evidence="9 12" key="3">
    <citation type="journal article" date="2017" name="Nat. Microbiol.">
        <title>Natural product diversity associated with the nematode symbionts Photorhabdus and Xenorhabdus.</title>
        <authorList>
            <person name="Tobias N.J."/>
            <person name="Wolff H."/>
            <person name="Djahanschiri B."/>
            <person name="Grundmann F."/>
            <person name="Kronenwerth M."/>
            <person name="Shi Y.M."/>
            <person name="Simonyi S."/>
            <person name="Grun P."/>
            <person name="Shapiro-Ilan D."/>
            <person name="Pidot S.J."/>
            <person name="Stinear T.P."/>
            <person name="Ebersberger I."/>
            <person name="Bode H.B."/>
        </authorList>
    </citation>
    <scope>NUCLEOTIDE SEQUENCE [LARGE SCALE GENOMIC DNA]</scope>
    <source>
        <strain evidence="9 12">DSM 16336</strain>
    </source>
</reference>
<protein>
    <submittedName>
        <fullName evidence="9">PTS system N,N'-diacetylchitobiose-specific transporter subunit IIB</fullName>
    </submittedName>
    <submittedName>
        <fullName evidence="10">PTS system, lichenan-specific IIb component (PTS system, lactose/cellobiose-specific family, IIB component)</fullName>
        <ecNumber evidence="10">2.7.1.191</ecNumber>
    </submittedName>
</protein>
<keyword evidence="1" id="KW-0813">Transport</keyword>
<dbReference type="AlphaFoldDB" id="A0A1N6N1J2"/>
<keyword evidence="2" id="KW-0597">Phosphoprotein</keyword>
<evidence type="ECO:0000256" key="4">
    <source>
        <dbReference type="ARBA" id="ARBA00022679"/>
    </source>
</evidence>
<dbReference type="EMBL" id="NIBU01000010">
    <property type="protein sequence ID" value="PHM37005.1"/>
    <property type="molecule type" value="Genomic_DNA"/>
</dbReference>
<dbReference type="InterPro" id="IPR003501">
    <property type="entry name" value="PTS_EIIB_2/3"/>
</dbReference>
<evidence type="ECO:0000256" key="3">
    <source>
        <dbReference type="ARBA" id="ARBA00022597"/>
    </source>
</evidence>
<dbReference type="EMBL" id="FTLG01000235">
    <property type="protein sequence ID" value="SIP74919.1"/>
    <property type="molecule type" value="Genomic_DNA"/>
</dbReference>
<dbReference type="GO" id="GO:0008982">
    <property type="term" value="F:protein-N(PI)-phosphohistidine-sugar phosphotransferase activity"/>
    <property type="evidence" value="ECO:0007669"/>
    <property type="project" value="InterPro"/>
</dbReference>
<dbReference type="EC" id="2.7.1.191" evidence="10"/>
<dbReference type="PANTHER" id="PTHR34581">
    <property type="entry name" value="PTS SYSTEM N,N'-DIACETYLCHITOBIOSE-SPECIFIC EIIB COMPONENT"/>
    <property type="match status" value="1"/>
</dbReference>
<dbReference type="OrthoDB" id="9808134at2"/>
<reference evidence="11" key="2">
    <citation type="submission" date="2016-12" db="EMBL/GenBank/DDBJ databases">
        <authorList>
            <person name="Gaudriault S."/>
        </authorList>
    </citation>
    <scope>NUCLEOTIDE SEQUENCE [LARGE SCALE GENOMIC DNA]</scope>
    <source>
        <strain evidence="11">HGB1681 (deposited as PTA-6826 in the American Type Culture Collection)</strain>
    </source>
</reference>
<proteinExistence type="predicted"/>
<sequence>MKNTFIMLCCGAGISSGMLATKTRNAARKKELSVTVEARSESEVAEYFSVIDILFLGPHYASQKEAFQKHADIYNIPVIVVPQNIYGKLDGEALLELALTTLKNKLNH</sequence>
<dbReference type="Proteomes" id="UP000196435">
    <property type="component" value="Unassembled WGS sequence"/>
</dbReference>
<dbReference type="InterPro" id="IPR013012">
    <property type="entry name" value="PTS_EIIB_3"/>
</dbReference>
<keyword evidence="3" id="KW-0762">Sugar transport</keyword>
<feature type="modified residue" description="Phosphocysteine; by EIIA" evidence="7">
    <location>
        <position position="10"/>
    </location>
</feature>
<evidence type="ECO:0000256" key="1">
    <source>
        <dbReference type="ARBA" id="ARBA00022448"/>
    </source>
</evidence>
<keyword evidence="4 10" id="KW-0808">Transferase</keyword>
<dbReference type="Gene3D" id="3.40.50.2300">
    <property type="match status" value="1"/>
</dbReference>
<keyword evidence="6" id="KW-0418">Kinase</keyword>
<dbReference type="SUPFAM" id="SSF52794">
    <property type="entry name" value="PTS system IIB component-like"/>
    <property type="match status" value="1"/>
</dbReference>
<name>A0A1N6N1J2_9GAMM</name>
<dbReference type="PROSITE" id="PS51100">
    <property type="entry name" value="PTS_EIIB_TYPE_3"/>
    <property type="match status" value="1"/>
</dbReference>
<evidence type="ECO:0000256" key="5">
    <source>
        <dbReference type="ARBA" id="ARBA00022683"/>
    </source>
</evidence>
<gene>
    <name evidence="10" type="primary">celA</name>
    <name evidence="9" type="ORF">Xinn_01276</name>
    <name evidence="10" type="ORF">XIS1_890067</name>
</gene>
<dbReference type="Pfam" id="PF02302">
    <property type="entry name" value="PTS_IIB"/>
    <property type="match status" value="1"/>
</dbReference>
<evidence type="ECO:0000313" key="11">
    <source>
        <dbReference type="Proteomes" id="UP000196435"/>
    </source>
</evidence>
<evidence type="ECO:0000313" key="12">
    <source>
        <dbReference type="Proteomes" id="UP000224871"/>
    </source>
</evidence>
<organism evidence="10 11">
    <name type="scientific">Xenorhabdus innexi</name>
    <dbReference type="NCBI Taxonomy" id="290109"/>
    <lineage>
        <taxon>Bacteria</taxon>
        <taxon>Pseudomonadati</taxon>
        <taxon>Pseudomonadota</taxon>
        <taxon>Gammaproteobacteria</taxon>
        <taxon>Enterobacterales</taxon>
        <taxon>Morganellaceae</taxon>
        <taxon>Xenorhabdus</taxon>
    </lineage>
</organism>
<keyword evidence="12" id="KW-1185">Reference proteome</keyword>
<evidence type="ECO:0000256" key="7">
    <source>
        <dbReference type="PROSITE-ProRule" id="PRU00423"/>
    </source>
</evidence>
<dbReference type="GO" id="GO:0009401">
    <property type="term" value="P:phosphoenolpyruvate-dependent sugar phosphotransferase system"/>
    <property type="evidence" value="ECO:0007669"/>
    <property type="project" value="UniProtKB-KW"/>
</dbReference>
<keyword evidence="5" id="KW-0598">Phosphotransferase system</keyword>
<evidence type="ECO:0000313" key="10">
    <source>
        <dbReference type="EMBL" id="SIP74919.1"/>
    </source>
</evidence>
<evidence type="ECO:0000313" key="9">
    <source>
        <dbReference type="EMBL" id="PHM37005.1"/>
    </source>
</evidence>
<accession>A0A1N6N1J2</accession>
<evidence type="ECO:0000256" key="2">
    <source>
        <dbReference type="ARBA" id="ARBA00022553"/>
    </source>
</evidence>
<dbReference type="Proteomes" id="UP000224871">
    <property type="component" value="Unassembled WGS sequence"/>
</dbReference>
<dbReference type="InterPro" id="IPR051819">
    <property type="entry name" value="PTS_sugar-specific_EIIB"/>
</dbReference>
<dbReference type="RefSeq" id="WP_086954222.1">
    <property type="nucleotide sequence ID" value="NZ_CAWNQC010000002.1"/>
</dbReference>
<reference evidence="10" key="1">
    <citation type="submission" date="2016-12" db="EMBL/GenBank/DDBJ databases">
        <authorList>
            <person name="Song W.-J."/>
            <person name="Kurnit D.M."/>
        </authorList>
    </citation>
    <scope>NUCLEOTIDE SEQUENCE [LARGE SCALE GENOMIC DNA]</scope>
    <source>
        <strain evidence="10">HGB1681</strain>
    </source>
</reference>
<dbReference type="InterPro" id="IPR036095">
    <property type="entry name" value="PTS_EIIB-like_sf"/>
</dbReference>
<feature type="domain" description="PTS EIIB type-3" evidence="8">
    <location>
        <begin position="3"/>
        <end position="108"/>
    </location>
</feature>
<evidence type="ECO:0000259" key="8">
    <source>
        <dbReference type="PROSITE" id="PS51100"/>
    </source>
</evidence>
<evidence type="ECO:0000256" key="6">
    <source>
        <dbReference type="ARBA" id="ARBA00022777"/>
    </source>
</evidence>